<comment type="caution">
    <text evidence="7">The sequence shown here is derived from an EMBL/GenBank/DDBJ whole genome shotgun (WGS) entry which is preliminary data.</text>
</comment>
<protein>
    <recommendedName>
        <fullName evidence="6">Polycystin cation channel PKD1/PKD2 domain-containing protein</fullName>
    </recommendedName>
</protein>
<dbReference type="Pfam" id="PF08016">
    <property type="entry name" value="PKD_channel"/>
    <property type="match status" value="1"/>
</dbReference>
<dbReference type="AlphaFoldDB" id="A0A9W7A6S6"/>
<sequence length="635" mass="71697">MTLTSTAKALIHLSLIALTTYLIFDNSYRINRYSIATMNNLCNAFLPEDCRGDDNGCRDPTTYDDDRYCRLGRKNATLDSVNEVVDSYYVSITQNSLAGYSLLNSRNATNDRTEDTSLPISTSASLDPLPLKMTAESYVSGDPTSITPAVYNITSSDLGPLDPRHNTDLSIKEFYARLSSFRLSFFLADSVPVSSNTDHLPTACYVWSINVNYVDENESHLRVWVSAEVTGRCDDMDNKEEPGSLNFVLHAVLIFLSAILTLILSFELISSLRDIMSCKQLLKNDETVFNRLPFMLQSALRKNGGDLKNLDWKFYIRFIHLWDAFLIFACGWVMLSCWGHMLGDDLFTSDVDFFFTGFGCACLWFSTAKYFQSSRRLYAIVLLVARAAPEVASILVGASPLFLAYGLLGTTAFGANSTRFSSLLSSLTTLFSLMNGDIILETLDVVRLNSPFFGPIYIISFFFLFTYFFLNVVLTVVEESLWLLNAEVEQQARGGAEDVRRSSSRHFLSRRVSGRISRHSEILRKSRASFSDRNSRTSFRNRLVKFEWTEHINDLLIELDPAEYFFGLVRLVTSWENWNKSKNSNEQVDEKDTQQVKKDDDIQKIVVSAVIVVVVAYLVSLGICYFCLVNNDSGS</sequence>
<accession>A0A9W7A6S6</accession>
<dbReference type="GO" id="GO:0016020">
    <property type="term" value="C:membrane"/>
    <property type="evidence" value="ECO:0007669"/>
    <property type="project" value="UniProtKB-SubCell"/>
</dbReference>
<feature type="transmembrane region" description="Helical" evidence="5">
    <location>
        <begin position="318"/>
        <end position="341"/>
    </location>
</feature>
<keyword evidence="2 5" id="KW-0812">Transmembrane</keyword>
<dbReference type="GO" id="GO:0072345">
    <property type="term" value="F:NAADP-sensitive calcium-release channel activity"/>
    <property type="evidence" value="ECO:0007669"/>
    <property type="project" value="TreeGrafter"/>
</dbReference>
<evidence type="ECO:0000256" key="2">
    <source>
        <dbReference type="ARBA" id="ARBA00022692"/>
    </source>
</evidence>
<gene>
    <name evidence="7" type="ORF">TL16_g03964</name>
</gene>
<organism evidence="7 8">
    <name type="scientific">Triparma laevis f. inornata</name>
    <dbReference type="NCBI Taxonomy" id="1714386"/>
    <lineage>
        <taxon>Eukaryota</taxon>
        <taxon>Sar</taxon>
        <taxon>Stramenopiles</taxon>
        <taxon>Ochrophyta</taxon>
        <taxon>Bolidophyceae</taxon>
        <taxon>Parmales</taxon>
        <taxon>Triparmaceae</taxon>
        <taxon>Triparma</taxon>
    </lineage>
</organism>
<evidence type="ECO:0000256" key="5">
    <source>
        <dbReference type="SAM" id="Phobius"/>
    </source>
</evidence>
<dbReference type="Proteomes" id="UP001162640">
    <property type="component" value="Unassembled WGS sequence"/>
</dbReference>
<feature type="transmembrane region" description="Helical" evidence="5">
    <location>
        <begin position="452"/>
        <end position="474"/>
    </location>
</feature>
<comment type="subcellular location">
    <subcellularLocation>
        <location evidence="1">Membrane</location>
        <topology evidence="1">Multi-pass membrane protein</topology>
    </subcellularLocation>
</comment>
<reference evidence="8" key="1">
    <citation type="journal article" date="2023" name="Commun. Biol.">
        <title>Genome analysis of Parmales, the sister group of diatoms, reveals the evolutionary specialization of diatoms from phago-mixotrophs to photoautotrophs.</title>
        <authorList>
            <person name="Ban H."/>
            <person name="Sato S."/>
            <person name="Yoshikawa S."/>
            <person name="Yamada K."/>
            <person name="Nakamura Y."/>
            <person name="Ichinomiya M."/>
            <person name="Sato N."/>
            <person name="Blanc-Mathieu R."/>
            <person name="Endo H."/>
            <person name="Kuwata A."/>
            <person name="Ogata H."/>
        </authorList>
    </citation>
    <scope>NUCLEOTIDE SEQUENCE [LARGE SCALE GENOMIC DNA]</scope>
</reference>
<dbReference type="Gene3D" id="1.10.287.70">
    <property type="match status" value="1"/>
</dbReference>
<dbReference type="EMBL" id="BLQM01000107">
    <property type="protein sequence ID" value="GMH64455.1"/>
    <property type="molecule type" value="Genomic_DNA"/>
</dbReference>
<evidence type="ECO:0000313" key="7">
    <source>
        <dbReference type="EMBL" id="GMH64455.1"/>
    </source>
</evidence>
<proteinExistence type="predicted"/>
<keyword evidence="3 5" id="KW-1133">Transmembrane helix</keyword>
<dbReference type="PANTHER" id="PTHR12127">
    <property type="entry name" value="MUCOLIPIN"/>
    <property type="match status" value="1"/>
</dbReference>
<evidence type="ECO:0000313" key="8">
    <source>
        <dbReference type="Proteomes" id="UP001162640"/>
    </source>
</evidence>
<keyword evidence="4 5" id="KW-0472">Membrane</keyword>
<evidence type="ECO:0000256" key="1">
    <source>
        <dbReference type="ARBA" id="ARBA00004141"/>
    </source>
</evidence>
<name>A0A9W7A6S6_9STRA</name>
<feature type="transmembrane region" description="Helical" evidence="5">
    <location>
        <begin position="247"/>
        <end position="269"/>
    </location>
</feature>
<evidence type="ECO:0000259" key="6">
    <source>
        <dbReference type="Pfam" id="PF08016"/>
    </source>
</evidence>
<dbReference type="InterPro" id="IPR039031">
    <property type="entry name" value="Mucolipin"/>
</dbReference>
<feature type="transmembrane region" description="Helical" evidence="5">
    <location>
        <begin position="353"/>
        <end position="371"/>
    </location>
</feature>
<feature type="domain" description="Polycystin cation channel PKD1/PKD2" evidence="6">
    <location>
        <begin position="357"/>
        <end position="480"/>
    </location>
</feature>
<evidence type="ECO:0000256" key="4">
    <source>
        <dbReference type="ARBA" id="ARBA00023136"/>
    </source>
</evidence>
<feature type="transmembrane region" description="Helical" evidence="5">
    <location>
        <begin position="605"/>
        <end position="628"/>
    </location>
</feature>
<feature type="transmembrane region" description="Helical" evidence="5">
    <location>
        <begin position="383"/>
        <end position="408"/>
    </location>
</feature>
<evidence type="ECO:0000256" key="3">
    <source>
        <dbReference type="ARBA" id="ARBA00022989"/>
    </source>
</evidence>
<dbReference type="InterPro" id="IPR013122">
    <property type="entry name" value="PKD1_2_channel"/>
</dbReference>
<dbReference type="PANTHER" id="PTHR12127:SF7">
    <property type="entry name" value="SD02261P"/>
    <property type="match status" value="1"/>
</dbReference>